<dbReference type="GO" id="GO:0044781">
    <property type="term" value="P:bacterial-type flagellum organization"/>
    <property type="evidence" value="ECO:0007669"/>
    <property type="project" value="UniProtKB-UniRule"/>
</dbReference>
<keyword evidence="7" id="KW-0969">Cilium</keyword>
<reference evidence="7 8" key="1">
    <citation type="submission" date="2018-07" db="EMBL/GenBank/DDBJ databases">
        <title>Genome sequence of Erythrobacter strain YH-07, an antagonistic bacterium isolated from Yellow Sea.</title>
        <authorList>
            <person name="Tang T."/>
            <person name="Liu Q."/>
            <person name="Sun X."/>
        </authorList>
    </citation>
    <scope>NUCLEOTIDE SEQUENCE [LARGE SCALE GENOMIC DNA]</scope>
    <source>
        <strain evidence="7 8">YH-07</strain>
        <plasmid evidence="7 8">unnamed</plasmid>
    </source>
</reference>
<dbReference type="EMBL" id="CP031358">
    <property type="protein sequence ID" value="AXK44146.1"/>
    <property type="molecule type" value="Genomic_DNA"/>
</dbReference>
<dbReference type="Proteomes" id="UP000254508">
    <property type="component" value="Plasmid unnamed"/>
</dbReference>
<dbReference type="Gene3D" id="2.60.40.4070">
    <property type="match status" value="1"/>
</dbReference>
<proteinExistence type="inferred from homology"/>
<keyword evidence="7" id="KW-0282">Flagellum</keyword>
<keyword evidence="8" id="KW-1185">Reference proteome</keyword>
<comment type="similarity">
    <text evidence="1 5">Belongs to the FlgD family.</text>
</comment>
<dbReference type="Pfam" id="PF03963">
    <property type="entry name" value="FlgD"/>
    <property type="match status" value="1"/>
</dbReference>
<organism evidence="7 8">
    <name type="scientific">Erythrobacter aureus</name>
    <dbReference type="NCBI Taxonomy" id="2182384"/>
    <lineage>
        <taxon>Bacteria</taxon>
        <taxon>Pseudomonadati</taxon>
        <taxon>Pseudomonadota</taxon>
        <taxon>Alphaproteobacteria</taxon>
        <taxon>Sphingomonadales</taxon>
        <taxon>Erythrobacteraceae</taxon>
        <taxon>Erythrobacter/Porphyrobacter group</taxon>
        <taxon>Erythrobacter</taxon>
    </lineage>
</organism>
<feature type="domain" description="FlgD/Vpr Ig-like" evidence="6">
    <location>
        <begin position="105"/>
        <end position="172"/>
    </location>
</feature>
<comment type="function">
    <text evidence="4 5">Required for flagellar hook formation. May act as a scaffolding protein.</text>
</comment>
<name>A0A345YJP4_9SPHN</name>
<gene>
    <name evidence="7" type="ORF">DVR09_17000</name>
</gene>
<dbReference type="AlphaFoldDB" id="A0A345YJP4"/>
<accession>A0A345YJP4</accession>
<evidence type="ECO:0000256" key="1">
    <source>
        <dbReference type="ARBA" id="ARBA00010577"/>
    </source>
</evidence>
<dbReference type="Gene3D" id="2.30.30.910">
    <property type="match status" value="1"/>
</dbReference>
<evidence type="ECO:0000259" key="6">
    <source>
        <dbReference type="Pfam" id="PF13860"/>
    </source>
</evidence>
<evidence type="ECO:0000313" key="7">
    <source>
        <dbReference type="EMBL" id="AXK44146.1"/>
    </source>
</evidence>
<keyword evidence="3 5" id="KW-1005">Bacterial flagellum biogenesis</keyword>
<sequence>MNNLAVAGQAQATIAPGGALNALSADMDMFLKMLTTQMQNQDPLDPMDTSEYTQQMVQFSAVEQSIQQNATLESILATLSTQDMAKAANFLGTHAEFASPVSGLTSSEPAQWSWEADRPVTSLTATIKNLAGQVIETREIPAGPNGEFEWDGTLSSGGNAGAGVYVLELAGADSNGTSVPVGVRSVGTVDDVTLANGTVQLGVNGATMPASVLVRMVSNDG</sequence>
<evidence type="ECO:0000256" key="3">
    <source>
        <dbReference type="ARBA" id="ARBA00022795"/>
    </source>
</evidence>
<dbReference type="KEGG" id="err:DVR09_17000"/>
<dbReference type="OrthoDB" id="9785233at2"/>
<evidence type="ECO:0000256" key="2">
    <source>
        <dbReference type="ARBA" id="ARBA00016013"/>
    </source>
</evidence>
<evidence type="ECO:0000313" key="8">
    <source>
        <dbReference type="Proteomes" id="UP000254508"/>
    </source>
</evidence>
<keyword evidence="7" id="KW-0966">Cell projection</keyword>
<dbReference type="InterPro" id="IPR025965">
    <property type="entry name" value="FlgD/Vpr_Ig-like"/>
</dbReference>
<protein>
    <recommendedName>
        <fullName evidence="2 5">Basal-body rod modification protein FlgD</fullName>
    </recommendedName>
</protein>
<keyword evidence="7" id="KW-0614">Plasmid</keyword>
<evidence type="ECO:0000256" key="4">
    <source>
        <dbReference type="ARBA" id="ARBA00024746"/>
    </source>
</evidence>
<dbReference type="InterPro" id="IPR005648">
    <property type="entry name" value="FlgD"/>
</dbReference>
<dbReference type="Pfam" id="PF13860">
    <property type="entry name" value="FlgD_ig"/>
    <property type="match status" value="1"/>
</dbReference>
<evidence type="ECO:0000256" key="5">
    <source>
        <dbReference type="RuleBase" id="RU362076"/>
    </source>
</evidence>
<dbReference type="RefSeq" id="WP_115418459.1">
    <property type="nucleotide sequence ID" value="NZ_CP031358.1"/>
</dbReference>
<geneLocation type="plasmid" evidence="7 8">
    <name>unnamed</name>
</geneLocation>